<accession>A0A443ZWM4</accession>
<proteinExistence type="predicted"/>
<gene>
    <name evidence="1" type="ORF">DM813_05175</name>
</gene>
<dbReference type="RefSeq" id="WP_128322334.1">
    <property type="nucleotide sequence ID" value="NZ_QJRG01000034.1"/>
</dbReference>
<organism evidence="1 2">
    <name type="scientific">Pseudomonas alkylphenolica</name>
    <dbReference type="NCBI Taxonomy" id="237609"/>
    <lineage>
        <taxon>Bacteria</taxon>
        <taxon>Pseudomonadati</taxon>
        <taxon>Pseudomonadota</taxon>
        <taxon>Gammaproteobacteria</taxon>
        <taxon>Pseudomonadales</taxon>
        <taxon>Pseudomonadaceae</taxon>
        <taxon>Pseudomonas</taxon>
    </lineage>
</organism>
<dbReference type="EMBL" id="QJRG01000034">
    <property type="protein sequence ID" value="RWU25123.1"/>
    <property type="molecule type" value="Genomic_DNA"/>
</dbReference>
<dbReference type="AlphaFoldDB" id="A0A443ZWM4"/>
<protein>
    <submittedName>
        <fullName evidence="1">Uncharacterized protein</fullName>
    </submittedName>
</protein>
<name>A0A443ZWM4_9PSED</name>
<evidence type="ECO:0000313" key="2">
    <source>
        <dbReference type="Proteomes" id="UP000288983"/>
    </source>
</evidence>
<sequence>MATFQAARDGNFGQDFLFSGERQPVHLPPLCLPPLLDSHLDGALQVLGWPDRKEAVDVVFQTLTGQPKPLGFEGAVCELMSQTHAMPDASSAIIDAEALMDFVQRNPGQALSRPEILVMLIVCFDVEAKTFQPERAQLHLNSVDGSAVLTSADVDEVLGEQTMSPGPLTWDDVDVSLEDFLGKAGFEMLLDFTEVPKS</sequence>
<evidence type="ECO:0000313" key="1">
    <source>
        <dbReference type="EMBL" id="RWU25123.1"/>
    </source>
</evidence>
<reference evidence="1 2" key="1">
    <citation type="submission" date="2018-06" db="EMBL/GenBank/DDBJ databases">
        <title>Bacteria isolated from soil of Wuhan.</title>
        <authorList>
            <person name="Wei X."/>
            <person name="Chunhua H."/>
        </authorList>
    </citation>
    <scope>NUCLEOTIDE SEQUENCE [LARGE SCALE GENOMIC DNA]</scope>
    <source>
        <strain evidence="2">xwS2</strain>
    </source>
</reference>
<dbReference type="Proteomes" id="UP000288983">
    <property type="component" value="Unassembled WGS sequence"/>
</dbReference>
<comment type="caution">
    <text evidence="1">The sequence shown here is derived from an EMBL/GenBank/DDBJ whole genome shotgun (WGS) entry which is preliminary data.</text>
</comment>